<reference evidence="1" key="1">
    <citation type="submission" date="2023-07" db="EMBL/GenBank/DDBJ databases">
        <title>Chromosome-level genome assembly of Artemia franciscana.</title>
        <authorList>
            <person name="Jo E."/>
        </authorList>
    </citation>
    <scope>NUCLEOTIDE SEQUENCE</scope>
    <source>
        <tissue evidence="1">Whole body</tissue>
    </source>
</reference>
<organism evidence="1 2">
    <name type="scientific">Artemia franciscana</name>
    <name type="common">Brine shrimp</name>
    <name type="synonym">Artemia sanfranciscana</name>
    <dbReference type="NCBI Taxonomy" id="6661"/>
    <lineage>
        <taxon>Eukaryota</taxon>
        <taxon>Metazoa</taxon>
        <taxon>Ecdysozoa</taxon>
        <taxon>Arthropoda</taxon>
        <taxon>Crustacea</taxon>
        <taxon>Branchiopoda</taxon>
        <taxon>Anostraca</taxon>
        <taxon>Artemiidae</taxon>
        <taxon>Artemia</taxon>
    </lineage>
</organism>
<gene>
    <name evidence="1" type="ORF">QYM36_016420</name>
</gene>
<protein>
    <submittedName>
        <fullName evidence="1">Uncharacterized protein</fullName>
    </submittedName>
</protein>
<comment type="caution">
    <text evidence="1">The sequence shown here is derived from an EMBL/GenBank/DDBJ whole genome shotgun (WGS) entry which is preliminary data.</text>
</comment>
<name>A0AA88H7N1_ARTSF</name>
<accession>A0AA88H7N1</accession>
<proteinExistence type="predicted"/>
<dbReference type="AlphaFoldDB" id="A0AA88H7N1"/>
<keyword evidence="2" id="KW-1185">Reference proteome</keyword>
<dbReference type="Proteomes" id="UP001187531">
    <property type="component" value="Unassembled WGS sequence"/>
</dbReference>
<evidence type="ECO:0000313" key="1">
    <source>
        <dbReference type="EMBL" id="KAK2706373.1"/>
    </source>
</evidence>
<dbReference type="EMBL" id="JAVRJZ010000020">
    <property type="protein sequence ID" value="KAK2706373.1"/>
    <property type="molecule type" value="Genomic_DNA"/>
</dbReference>
<evidence type="ECO:0000313" key="2">
    <source>
        <dbReference type="Proteomes" id="UP001187531"/>
    </source>
</evidence>
<sequence>MKDILEEVKSFYNYIFTRGTEEEKERVDELFWRIEYNHMTKKENDILTAKITKEKIKKVILEMDNNETLGLNKISYKFYKTHFKETAEHLADILMNY</sequence>